<proteinExistence type="predicted"/>
<gene>
    <name evidence="1" type="ORF">F4821DRAFT_105777</name>
</gene>
<accession>A0ACC0D4L8</accession>
<dbReference type="EMBL" id="MU394307">
    <property type="protein sequence ID" value="KAI6087588.1"/>
    <property type="molecule type" value="Genomic_DNA"/>
</dbReference>
<name>A0ACC0D4L8_9PEZI</name>
<evidence type="ECO:0000313" key="1">
    <source>
        <dbReference type="EMBL" id="KAI6087588.1"/>
    </source>
</evidence>
<organism evidence="1 2">
    <name type="scientific">Hypoxylon rubiginosum</name>
    <dbReference type="NCBI Taxonomy" id="110542"/>
    <lineage>
        <taxon>Eukaryota</taxon>
        <taxon>Fungi</taxon>
        <taxon>Dikarya</taxon>
        <taxon>Ascomycota</taxon>
        <taxon>Pezizomycotina</taxon>
        <taxon>Sordariomycetes</taxon>
        <taxon>Xylariomycetidae</taxon>
        <taxon>Xylariales</taxon>
        <taxon>Hypoxylaceae</taxon>
        <taxon>Hypoxylon</taxon>
    </lineage>
</organism>
<comment type="caution">
    <text evidence="1">The sequence shown here is derived from an EMBL/GenBank/DDBJ whole genome shotgun (WGS) entry which is preliminary data.</text>
</comment>
<protein>
    <submittedName>
        <fullName evidence="1">Oxidoreductase</fullName>
    </submittedName>
</protein>
<evidence type="ECO:0000313" key="2">
    <source>
        <dbReference type="Proteomes" id="UP001497680"/>
    </source>
</evidence>
<sequence length="624" mass="66655">MPLELVWPLAALVATASAATIGASINNNGVTELFGDSFGEPGVATEYDYVIIGGGTAGNTVAARLALDSANYSVAVIEAGSFYEILSGNKTQIPGHNFEEANPAYVGSSQLITQTLHAIKTEPIQGYNGRSIGYTTGMTFGGGTAANYAGYARSTKGAHDYWANVVQDSFWSWDNVYPFYKKSVNFSPPDFTKIDPSLNITFDENAYETSGGPLHVSYGNFQGPYGPPLAEALEGQGLENIQGFSSGKLIGYGTIAAAVDPQTATRSSSETSFLQAAAGGTGLKIYPNTLAKRIIFNGTRAAGVEVKGNSLTSDFSWTISARKEVILSAGVWRSPQVLMVSGVGPADTLAAHGIDVVSDLPAVGQNAWDHPFMAHIYKVNVETNSQIVSGNSEALLEAEEQYRDHQSGRLSSIGTGQAVSFEKYPDAIRSDILSQQAKDFLSGFPEDWPETNYLPLESSAVPTDLGPDDNYLLYGSTLFATSARGNMTIRSNNTADDPVINPNWLGEEADVEMAVASFTRLREIAFNSTLVESSWVPEANVTTREQIVDWIRQNAALTYHGGCTCRMGAANDTNAVVDTRGRVRGITGLRVVDASAFALLPPGYPMAVVYMFAEKMADAILRST</sequence>
<reference evidence="1 2" key="1">
    <citation type="journal article" date="2022" name="New Phytol.">
        <title>Ecological generalism drives hyperdiversity of secondary metabolite gene clusters in xylarialean endophytes.</title>
        <authorList>
            <person name="Franco M.E.E."/>
            <person name="Wisecaver J.H."/>
            <person name="Arnold A.E."/>
            <person name="Ju Y.M."/>
            <person name="Slot J.C."/>
            <person name="Ahrendt S."/>
            <person name="Moore L.P."/>
            <person name="Eastman K.E."/>
            <person name="Scott K."/>
            <person name="Konkel Z."/>
            <person name="Mondo S.J."/>
            <person name="Kuo A."/>
            <person name="Hayes R.D."/>
            <person name="Haridas S."/>
            <person name="Andreopoulos B."/>
            <person name="Riley R."/>
            <person name="LaButti K."/>
            <person name="Pangilinan J."/>
            <person name="Lipzen A."/>
            <person name="Amirebrahimi M."/>
            <person name="Yan J."/>
            <person name="Adam C."/>
            <person name="Keymanesh K."/>
            <person name="Ng V."/>
            <person name="Louie K."/>
            <person name="Northen T."/>
            <person name="Drula E."/>
            <person name="Henrissat B."/>
            <person name="Hsieh H.M."/>
            <person name="Youens-Clark K."/>
            <person name="Lutzoni F."/>
            <person name="Miadlikowska J."/>
            <person name="Eastwood D.C."/>
            <person name="Hamelin R.C."/>
            <person name="Grigoriev I.V."/>
            <person name="U'Ren J.M."/>
        </authorList>
    </citation>
    <scope>NUCLEOTIDE SEQUENCE [LARGE SCALE GENOMIC DNA]</scope>
    <source>
        <strain evidence="1 2">ER1909</strain>
    </source>
</reference>
<dbReference type="Proteomes" id="UP001497680">
    <property type="component" value="Unassembled WGS sequence"/>
</dbReference>
<keyword evidence="2" id="KW-1185">Reference proteome</keyword>